<dbReference type="InterPro" id="IPR020946">
    <property type="entry name" value="Flavin_mOase-like"/>
</dbReference>
<dbReference type="Proteomes" id="UP000196581">
    <property type="component" value="Unassembled WGS sequence"/>
</dbReference>
<proteinExistence type="inferred from homology"/>
<evidence type="ECO:0000259" key="8">
    <source>
        <dbReference type="PROSITE" id="PS50175"/>
    </source>
</evidence>
<reference evidence="10" key="1">
    <citation type="submission" date="2017-02" db="EMBL/GenBank/DDBJ databases">
        <authorList>
            <person name="Dridi B."/>
        </authorList>
    </citation>
    <scope>NUCLEOTIDE SEQUENCE [LARGE SCALE GENOMIC DNA]</scope>
    <source>
        <strain evidence="10">B Co 03.10</strain>
    </source>
</reference>
<dbReference type="InterPro" id="IPR001995">
    <property type="entry name" value="Peptidase_A2_cat"/>
</dbReference>
<dbReference type="InterPro" id="IPR036188">
    <property type="entry name" value="FAD/NAD-bd_sf"/>
</dbReference>
<dbReference type="PIRSF" id="PIRSF000332">
    <property type="entry name" value="FMO"/>
    <property type="match status" value="1"/>
</dbReference>
<sequence>MKRSPTVVVIGAGAAGLATAKSLLDDGIDVTVLEKGDRPGGLWAIDNASGLSPAYDSLHLNTSRRRTEFVDFPMPSDWPDYPSAASIEGYLRDYADTFGVTDVIRFGAEVTDLVRTGDAWRVTYRDLGDGADSDASADTDRGARTGRGAPAGADDSTDTLVADAVIVANGHNWCPRWPDPGPPGDFTGLQMHARDHRAAQRFAGERVLVVGMGNSAMDIAVDASYVAAAPVLLSARRGVHVVPKYLFGRPSDATGARLATLPWRMRQRIAQTMLRIAVGTPQSYGLPEPSGGLFQNHPTISDTIHHRLTHGEVVPRPGIVRFDGRTVHFADGSADEVDTLVWATGYRVSIPFLGSEWTGGDPERMPLYQRVFHLEDPSLMFVGLMQSTGAALPVVEQQAKLAAAHLAGRYALPARTEQQRAVARSRAAAIDRWGDSRPMMRIDFDEYVNALPKEVAAGMERARRGSSVYAVATRPTPTTPRTSAQTHAPLEAGTTPATRTLTEETAP</sequence>
<feature type="domain" description="Peptidase A2" evidence="8">
    <location>
        <begin position="20"/>
        <end position="43"/>
    </location>
</feature>
<keyword evidence="10" id="KW-1185">Reference proteome</keyword>
<feature type="region of interest" description="Disordered" evidence="7">
    <location>
        <begin position="473"/>
        <end position="507"/>
    </location>
</feature>
<dbReference type="GO" id="GO:0004499">
    <property type="term" value="F:N,N-dimethylaniline monooxygenase activity"/>
    <property type="evidence" value="ECO:0007669"/>
    <property type="project" value="InterPro"/>
</dbReference>
<dbReference type="GO" id="GO:0050660">
    <property type="term" value="F:flavin adenine dinucleotide binding"/>
    <property type="evidence" value="ECO:0007669"/>
    <property type="project" value="InterPro"/>
</dbReference>
<dbReference type="InterPro" id="IPR000960">
    <property type="entry name" value="Flavin_mOase"/>
</dbReference>
<evidence type="ECO:0000313" key="10">
    <source>
        <dbReference type="Proteomes" id="UP000196581"/>
    </source>
</evidence>
<dbReference type="GO" id="GO:0006508">
    <property type="term" value="P:proteolysis"/>
    <property type="evidence" value="ECO:0007669"/>
    <property type="project" value="InterPro"/>
</dbReference>
<name>A0A1X6XJ25_9MICO</name>
<dbReference type="RefSeq" id="WP_087008011.1">
    <property type="nucleotide sequence ID" value="NZ_FWFF01000017.1"/>
</dbReference>
<feature type="compositionally biased region" description="Low complexity" evidence="7">
    <location>
        <begin position="473"/>
        <end position="482"/>
    </location>
</feature>
<comment type="similarity">
    <text evidence="2">Belongs to the FAD-binding monooxygenase family.</text>
</comment>
<evidence type="ECO:0000256" key="3">
    <source>
        <dbReference type="ARBA" id="ARBA00022630"/>
    </source>
</evidence>
<feature type="compositionally biased region" description="Low complexity" evidence="7">
    <location>
        <begin position="491"/>
        <end position="507"/>
    </location>
</feature>
<protein>
    <submittedName>
        <fullName evidence="9">Putative flavin-containing monooxygenase</fullName>
    </submittedName>
</protein>
<keyword evidence="5" id="KW-0521">NADP</keyword>
<keyword evidence="4" id="KW-0274">FAD</keyword>
<dbReference type="SUPFAM" id="SSF51905">
    <property type="entry name" value="FAD/NAD(P)-binding domain"/>
    <property type="match status" value="2"/>
</dbReference>
<dbReference type="PROSITE" id="PS50175">
    <property type="entry name" value="ASP_PROT_RETROV"/>
    <property type="match status" value="1"/>
</dbReference>
<evidence type="ECO:0000256" key="1">
    <source>
        <dbReference type="ARBA" id="ARBA00009183"/>
    </source>
</evidence>
<evidence type="ECO:0000256" key="6">
    <source>
        <dbReference type="ARBA" id="ARBA00023002"/>
    </source>
</evidence>
<dbReference type="GO" id="GO:0004190">
    <property type="term" value="F:aspartic-type endopeptidase activity"/>
    <property type="evidence" value="ECO:0007669"/>
    <property type="project" value="InterPro"/>
</dbReference>
<gene>
    <name evidence="9" type="ORF">FM105_10760</name>
</gene>
<dbReference type="PRINTS" id="PR00370">
    <property type="entry name" value="FMOXYGENASE"/>
</dbReference>
<evidence type="ECO:0000313" key="9">
    <source>
        <dbReference type="EMBL" id="SLM99294.1"/>
    </source>
</evidence>
<dbReference type="PANTHER" id="PTHR23023">
    <property type="entry name" value="DIMETHYLANILINE MONOOXYGENASE"/>
    <property type="match status" value="1"/>
</dbReference>
<accession>A0A1X6XJ25</accession>
<keyword evidence="6" id="KW-0560">Oxidoreductase</keyword>
<dbReference type="Gene3D" id="3.50.50.60">
    <property type="entry name" value="FAD/NAD(P)-binding domain"/>
    <property type="match status" value="1"/>
</dbReference>
<comment type="similarity">
    <text evidence="1">Belongs to the FMO family.</text>
</comment>
<evidence type="ECO:0000256" key="2">
    <source>
        <dbReference type="ARBA" id="ARBA00010139"/>
    </source>
</evidence>
<dbReference type="GO" id="GO:0050661">
    <property type="term" value="F:NADP binding"/>
    <property type="evidence" value="ECO:0007669"/>
    <property type="project" value="InterPro"/>
</dbReference>
<feature type="region of interest" description="Disordered" evidence="7">
    <location>
        <begin position="131"/>
        <end position="156"/>
    </location>
</feature>
<keyword evidence="3" id="KW-0285">Flavoprotein</keyword>
<organism evidence="9 10">
    <name type="scientific">Brevibacterium yomogidense</name>
    <dbReference type="NCBI Taxonomy" id="946573"/>
    <lineage>
        <taxon>Bacteria</taxon>
        <taxon>Bacillati</taxon>
        <taxon>Actinomycetota</taxon>
        <taxon>Actinomycetes</taxon>
        <taxon>Micrococcales</taxon>
        <taxon>Brevibacteriaceae</taxon>
        <taxon>Brevibacterium</taxon>
    </lineage>
</organism>
<dbReference type="Pfam" id="PF00743">
    <property type="entry name" value="FMO-like"/>
    <property type="match status" value="2"/>
</dbReference>
<evidence type="ECO:0000256" key="4">
    <source>
        <dbReference type="ARBA" id="ARBA00022827"/>
    </source>
</evidence>
<evidence type="ECO:0000256" key="5">
    <source>
        <dbReference type="ARBA" id="ARBA00022857"/>
    </source>
</evidence>
<keyword evidence="9" id="KW-0503">Monooxygenase</keyword>
<dbReference type="EMBL" id="FWFF01000017">
    <property type="protein sequence ID" value="SLM99294.1"/>
    <property type="molecule type" value="Genomic_DNA"/>
</dbReference>
<dbReference type="AlphaFoldDB" id="A0A1X6XJ25"/>
<dbReference type="InterPro" id="IPR050346">
    <property type="entry name" value="FMO-like"/>
</dbReference>
<evidence type="ECO:0000256" key="7">
    <source>
        <dbReference type="SAM" id="MobiDB-lite"/>
    </source>
</evidence>